<sequence length="146" mass="15456">MDVAGRDVAVDGGHAGVLDDDDDSGDGPAAKPKKEVAAKKKAPAKAAKPAAKEKAASAGAAATMTPTLSELCSQYDEISQTKGFGNGVKNAKRFATRAFEELGTDRVEKKYLFDNIKANKEDKKGGFNAALKFTGEAFIQFKRRMA</sequence>
<gene>
    <name evidence="2" type="ORF">TeGR_g9431</name>
</gene>
<proteinExistence type="predicted"/>
<accession>A0ABQ6MQ32</accession>
<evidence type="ECO:0000313" key="3">
    <source>
        <dbReference type="Proteomes" id="UP001165060"/>
    </source>
</evidence>
<dbReference type="EMBL" id="BRYB01001620">
    <property type="protein sequence ID" value="GMI29787.1"/>
    <property type="molecule type" value="Genomic_DNA"/>
</dbReference>
<protein>
    <submittedName>
        <fullName evidence="2">Uncharacterized protein</fullName>
    </submittedName>
</protein>
<evidence type="ECO:0000256" key="1">
    <source>
        <dbReference type="SAM" id="MobiDB-lite"/>
    </source>
</evidence>
<dbReference type="Proteomes" id="UP001165060">
    <property type="component" value="Unassembled WGS sequence"/>
</dbReference>
<keyword evidence="3" id="KW-1185">Reference proteome</keyword>
<comment type="caution">
    <text evidence="2">The sequence shown here is derived from an EMBL/GenBank/DDBJ whole genome shotgun (WGS) entry which is preliminary data.</text>
</comment>
<name>A0ABQ6MQ32_9STRA</name>
<feature type="region of interest" description="Disordered" evidence="1">
    <location>
        <begin position="1"/>
        <end position="62"/>
    </location>
</feature>
<evidence type="ECO:0000313" key="2">
    <source>
        <dbReference type="EMBL" id="GMI29787.1"/>
    </source>
</evidence>
<organism evidence="2 3">
    <name type="scientific">Tetraparma gracilis</name>
    <dbReference type="NCBI Taxonomy" id="2962635"/>
    <lineage>
        <taxon>Eukaryota</taxon>
        <taxon>Sar</taxon>
        <taxon>Stramenopiles</taxon>
        <taxon>Ochrophyta</taxon>
        <taxon>Bolidophyceae</taxon>
        <taxon>Parmales</taxon>
        <taxon>Triparmaceae</taxon>
        <taxon>Tetraparma</taxon>
    </lineage>
</organism>
<reference evidence="2 3" key="1">
    <citation type="journal article" date="2023" name="Commun. Biol.">
        <title>Genome analysis of Parmales, the sister group of diatoms, reveals the evolutionary specialization of diatoms from phago-mixotrophs to photoautotrophs.</title>
        <authorList>
            <person name="Ban H."/>
            <person name="Sato S."/>
            <person name="Yoshikawa S."/>
            <person name="Yamada K."/>
            <person name="Nakamura Y."/>
            <person name="Ichinomiya M."/>
            <person name="Sato N."/>
            <person name="Blanc-Mathieu R."/>
            <person name="Endo H."/>
            <person name="Kuwata A."/>
            <person name="Ogata H."/>
        </authorList>
    </citation>
    <scope>NUCLEOTIDE SEQUENCE [LARGE SCALE GENOMIC DNA]</scope>
</reference>